<dbReference type="EMBL" id="CP111013">
    <property type="protein sequence ID" value="WAQ97066.1"/>
    <property type="molecule type" value="Genomic_DNA"/>
</dbReference>
<name>A0ABY7DH99_MYAAR</name>
<dbReference type="InterPro" id="IPR047574">
    <property type="entry name" value="AD"/>
</dbReference>
<dbReference type="InterPro" id="IPR046857">
    <property type="entry name" value="Gemin6_Sm-like_dom"/>
</dbReference>
<dbReference type="Proteomes" id="UP001164746">
    <property type="component" value="Chromosome 2"/>
</dbReference>
<proteinExistence type="predicted"/>
<sequence length="181" mass="20526">MNEAEDLHPIFTKDPEEWMQFVYKKASIDYNLVSLVTDDGVEHVGLVYTVDPVSETFVLVNFDGEDVKVNIVVGHCVKAVSVLIEDSEMYKQRLDRLFRPIAASKMTEEEIRNQQTVVRMWLLKNRLPVEVSGPQGENLSVAEALVIQPPYGPDNCVSNNEIILGKIQGLIKNMPSDQHEW</sequence>
<dbReference type="Pfam" id="PF06372">
    <property type="entry name" value="Gemin6"/>
    <property type="match status" value="1"/>
</dbReference>
<accession>A0ABY7DH99</accession>
<protein>
    <submittedName>
        <fullName evidence="2">GEMI6-like protein</fullName>
    </submittedName>
</protein>
<reference evidence="2" key="1">
    <citation type="submission" date="2022-11" db="EMBL/GenBank/DDBJ databases">
        <title>Centuries of genome instability and evolution in soft-shell clam transmissible cancer (bioRxiv).</title>
        <authorList>
            <person name="Hart S.F.M."/>
            <person name="Yonemitsu M.A."/>
            <person name="Giersch R.M."/>
            <person name="Beal B.F."/>
            <person name="Arriagada G."/>
            <person name="Davis B.W."/>
            <person name="Ostrander E.A."/>
            <person name="Goff S.P."/>
            <person name="Metzger M.J."/>
        </authorList>
    </citation>
    <scope>NUCLEOTIDE SEQUENCE</scope>
    <source>
        <strain evidence="2">MELC-2E11</strain>
        <tissue evidence="2">Siphon/mantle</tissue>
    </source>
</reference>
<keyword evidence="3" id="KW-1185">Reference proteome</keyword>
<dbReference type="Pfam" id="PF20417">
    <property type="entry name" value="Gemin6_C"/>
    <property type="match status" value="1"/>
</dbReference>
<gene>
    <name evidence="2" type="ORF">MAR_029756</name>
</gene>
<evidence type="ECO:0000313" key="3">
    <source>
        <dbReference type="Proteomes" id="UP001164746"/>
    </source>
</evidence>
<dbReference type="PANTHER" id="PTHR14710">
    <property type="entry name" value="GEM-ASSOCIATED PROTEIN 6"/>
    <property type="match status" value="1"/>
</dbReference>
<evidence type="ECO:0000313" key="2">
    <source>
        <dbReference type="EMBL" id="WAQ97066.1"/>
    </source>
</evidence>
<dbReference type="PROSITE" id="PS52001">
    <property type="entry name" value="AD"/>
    <property type="match status" value="1"/>
</dbReference>
<evidence type="ECO:0000259" key="1">
    <source>
        <dbReference type="PROSITE" id="PS52001"/>
    </source>
</evidence>
<dbReference type="PANTHER" id="PTHR14710:SF2">
    <property type="entry name" value="GEM-ASSOCIATED PROTEIN 6"/>
    <property type="match status" value="1"/>
</dbReference>
<dbReference type="InterPro" id="IPR009422">
    <property type="entry name" value="Gemin6"/>
</dbReference>
<feature type="domain" description="AD" evidence="1">
    <location>
        <begin position="81"/>
        <end position="179"/>
    </location>
</feature>
<dbReference type="InterPro" id="IPR046856">
    <property type="entry name" value="Gemin6_C"/>
</dbReference>
<organism evidence="2 3">
    <name type="scientific">Mya arenaria</name>
    <name type="common">Soft-shell clam</name>
    <dbReference type="NCBI Taxonomy" id="6604"/>
    <lineage>
        <taxon>Eukaryota</taxon>
        <taxon>Metazoa</taxon>
        <taxon>Spiralia</taxon>
        <taxon>Lophotrochozoa</taxon>
        <taxon>Mollusca</taxon>
        <taxon>Bivalvia</taxon>
        <taxon>Autobranchia</taxon>
        <taxon>Heteroconchia</taxon>
        <taxon>Euheterodonta</taxon>
        <taxon>Imparidentia</taxon>
        <taxon>Neoheterodontei</taxon>
        <taxon>Myida</taxon>
        <taxon>Myoidea</taxon>
        <taxon>Myidae</taxon>
        <taxon>Mya</taxon>
    </lineage>
</organism>
<dbReference type="Gene3D" id="2.30.30.100">
    <property type="match status" value="1"/>
</dbReference>